<proteinExistence type="predicted"/>
<dbReference type="EMBL" id="CP032157">
    <property type="protein sequence ID" value="AXY77863.1"/>
    <property type="molecule type" value="Genomic_DNA"/>
</dbReference>
<sequence>MHKLLPALLITTFSVTATYAQHEHHQTDTVKPAAKASHTGHDMPGMHKGHDSTMNMGVPMSHAFSLNLPMNRNGSGTGWLPDASPMYGVMLHSKKWMYMIHGSVFLRYNKQDLGDKGVRGGEKWDAPNWLMAMGQRKVGQRGLFRFSAMFSLDAAIAGGSGYPLLFQSGESWKGQPLVDRQHPHDLFSELSIGYTHAISKKVDIFAYIGYPGEPALGSVAFMHRPSALPNPDAPLSHHWNDGTHITFGVATLGVRLDKFKLEASSFTGREPDEDRYNFDKARFDSWSGRVSYNPTANWAFQVSHGYIKSPEALHDDENVNRTTASAVYSLPMKDDRSLNVTALWGLNKTAGHDGEHAVLLEGALQLKKLAIYSRYEYVQKSTEELNLDESVYGHDVIFPVHALTAGLNYTVLKAGPVRMALGGHLSFYRADTKLDGLYGKNPIGGQLYLRLYPNLMRM</sequence>
<evidence type="ECO:0000313" key="1">
    <source>
        <dbReference type="EMBL" id="AXY77863.1"/>
    </source>
</evidence>
<dbReference type="OrthoDB" id="5490906at2"/>
<dbReference type="SUPFAM" id="SSF56935">
    <property type="entry name" value="Porins"/>
    <property type="match status" value="1"/>
</dbReference>
<accession>A0A3B7MWM9</accession>
<dbReference type="Proteomes" id="UP000263900">
    <property type="component" value="Chromosome"/>
</dbReference>
<dbReference type="AlphaFoldDB" id="A0A3B7MWM9"/>
<gene>
    <name evidence="1" type="ORF">D3H65_29440</name>
</gene>
<protein>
    <recommendedName>
        <fullName evidence="3">Alginate export domain-containing protein</fullName>
    </recommendedName>
</protein>
<organism evidence="1 2">
    <name type="scientific">Paraflavitalea soli</name>
    <dbReference type="NCBI Taxonomy" id="2315862"/>
    <lineage>
        <taxon>Bacteria</taxon>
        <taxon>Pseudomonadati</taxon>
        <taxon>Bacteroidota</taxon>
        <taxon>Chitinophagia</taxon>
        <taxon>Chitinophagales</taxon>
        <taxon>Chitinophagaceae</taxon>
        <taxon>Paraflavitalea</taxon>
    </lineage>
</organism>
<evidence type="ECO:0008006" key="3">
    <source>
        <dbReference type="Google" id="ProtNLM"/>
    </source>
</evidence>
<reference evidence="1 2" key="1">
    <citation type="submission" date="2018-09" db="EMBL/GenBank/DDBJ databases">
        <title>Genome sequencing of strain 6GH32-13.</title>
        <authorList>
            <person name="Weon H.-Y."/>
            <person name="Heo J."/>
            <person name="Kwon S.-W."/>
        </authorList>
    </citation>
    <scope>NUCLEOTIDE SEQUENCE [LARGE SCALE GENOMIC DNA]</scope>
    <source>
        <strain evidence="1 2">5GH32-13</strain>
    </source>
</reference>
<dbReference type="KEGG" id="pseg:D3H65_29440"/>
<name>A0A3B7MWM9_9BACT</name>
<dbReference type="RefSeq" id="WP_119053736.1">
    <property type="nucleotide sequence ID" value="NZ_CP032157.1"/>
</dbReference>
<evidence type="ECO:0000313" key="2">
    <source>
        <dbReference type="Proteomes" id="UP000263900"/>
    </source>
</evidence>
<keyword evidence="2" id="KW-1185">Reference proteome</keyword>